<dbReference type="Proteomes" id="UP000199584">
    <property type="component" value="Unassembled WGS sequence"/>
</dbReference>
<dbReference type="PROSITE" id="PS51379">
    <property type="entry name" value="4FE4S_FER_2"/>
    <property type="match status" value="1"/>
</dbReference>
<dbReference type="PANTHER" id="PTHR43312">
    <property type="entry name" value="D-THREO-ALDOSE 1-DEHYDROGENASE"/>
    <property type="match status" value="1"/>
</dbReference>
<dbReference type="SUPFAM" id="SSF46548">
    <property type="entry name" value="alpha-helical ferredoxin"/>
    <property type="match status" value="1"/>
</dbReference>
<keyword evidence="3" id="KW-0411">Iron-sulfur</keyword>
<dbReference type="RefSeq" id="WP_092486239.1">
    <property type="nucleotide sequence ID" value="NZ_FOYM01000029.1"/>
</dbReference>
<name>A0A1I6E865_9FIRM</name>
<proteinExistence type="predicted"/>
<gene>
    <name evidence="5" type="ORF">SAMN05660706_12927</name>
</gene>
<evidence type="ECO:0000313" key="6">
    <source>
        <dbReference type="Proteomes" id="UP000199584"/>
    </source>
</evidence>
<dbReference type="STRING" id="39060.SAMN05660706_12927"/>
<dbReference type="SUPFAM" id="SSF51430">
    <property type="entry name" value="NAD(P)-linked oxidoreductase"/>
    <property type="match status" value="1"/>
</dbReference>
<dbReference type="InterPro" id="IPR023210">
    <property type="entry name" value="NADP_OxRdtase_dom"/>
</dbReference>
<accession>A0A1I6E865</accession>
<dbReference type="Pfam" id="PF13534">
    <property type="entry name" value="Fer4_17"/>
    <property type="match status" value="1"/>
</dbReference>
<dbReference type="InterPro" id="IPR020471">
    <property type="entry name" value="AKR"/>
</dbReference>
<evidence type="ECO:0000256" key="3">
    <source>
        <dbReference type="ARBA" id="ARBA00023014"/>
    </source>
</evidence>
<keyword evidence="1" id="KW-0479">Metal-binding</keyword>
<keyword evidence="6" id="KW-1185">Reference proteome</keyword>
<dbReference type="InterPro" id="IPR017896">
    <property type="entry name" value="4Fe4S_Fe-S-bd"/>
</dbReference>
<feature type="domain" description="4Fe-4S ferredoxin-type" evidence="4">
    <location>
        <begin position="298"/>
        <end position="327"/>
    </location>
</feature>
<dbReference type="OrthoDB" id="9773828at2"/>
<reference evidence="6" key="1">
    <citation type="submission" date="2016-10" db="EMBL/GenBank/DDBJ databases">
        <authorList>
            <person name="Varghese N."/>
            <person name="Submissions S."/>
        </authorList>
    </citation>
    <scope>NUCLEOTIDE SEQUENCE [LARGE SCALE GENOMIC DNA]</scope>
    <source>
        <strain evidence="6">DSM 3669</strain>
    </source>
</reference>
<dbReference type="PRINTS" id="PR00069">
    <property type="entry name" value="ALDKETRDTASE"/>
</dbReference>
<dbReference type="AlphaFoldDB" id="A0A1I6E865"/>
<dbReference type="GO" id="GO:0046872">
    <property type="term" value="F:metal ion binding"/>
    <property type="evidence" value="ECO:0007669"/>
    <property type="project" value="UniProtKB-KW"/>
</dbReference>
<dbReference type="GO" id="GO:0016491">
    <property type="term" value="F:oxidoreductase activity"/>
    <property type="evidence" value="ECO:0007669"/>
    <property type="project" value="InterPro"/>
</dbReference>
<evidence type="ECO:0000256" key="1">
    <source>
        <dbReference type="ARBA" id="ARBA00022723"/>
    </source>
</evidence>
<dbReference type="InterPro" id="IPR036812">
    <property type="entry name" value="NAD(P)_OxRdtase_dom_sf"/>
</dbReference>
<sequence>MQYRLLGKTGLKVSVIGFGGIPIQRVSVGDAYAIVNRALDLGINFIDTARGYTDSEAKLGEALKARRNEVIIATKSMARTREGMATDIQKSLETMGVDYIDLYQLHNVKDKEALEQVLAPDGALAALKEARKDGVVKHIGITGHLKNFLVEALETGELETVQFPFNAVETSGAEELINLAREKNAGIIVMKPLAGGAIREAGPALRYLLEHAVSTVIPGMDSVQQVEENAQVGRELRPLTADERKVLEEETGTLGDAFCRRCEYCQPCPQAIDIPTVFLLDGYYTRYGLQGWAMERYRGMKTKADACIECGECEEKCPYNLPIRRMLAEAASRLG</sequence>
<dbReference type="Gene3D" id="3.20.20.100">
    <property type="entry name" value="NADP-dependent oxidoreductase domain"/>
    <property type="match status" value="1"/>
</dbReference>
<evidence type="ECO:0000256" key="2">
    <source>
        <dbReference type="ARBA" id="ARBA00023004"/>
    </source>
</evidence>
<protein>
    <recommendedName>
        <fullName evidence="4">4Fe-4S ferredoxin-type domain-containing protein</fullName>
    </recommendedName>
</protein>
<dbReference type="Pfam" id="PF00248">
    <property type="entry name" value="Aldo_ket_red"/>
    <property type="match status" value="1"/>
</dbReference>
<evidence type="ECO:0000313" key="5">
    <source>
        <dbReference type="EMBL" id="SFR13924.1"/>
    </source>
</evidence>
<evidence type="ECO:0000259" key="4">
    <source>
        <dbReference type="PROSITE" id="PS51379"/>
    </source>
</evidence>
<dbReference type="PROSITE" id="PS00198">
    <property type="entry name" value="4FE4S_FER_1"/>
    <property type="match status" value="1"/>
</dbReference>
<keyword evidence="2" id="KW-0408">Iron</keyword>
<dbReference type="InterPro" id="IPR017900">
    <property type="entry name" value="4Fe4S_Fe_S_CS"/>
</dbReference>
<dbReference type="PANTHER" id="PTHR43312:SF1">
    <property type="entry name" value="NADP-DEPENDENT OXIDOREDUCTASE DOMAIN-CONTAINING PROTEIN"/>
    <property type="match status" value="1"/>
</dbReference>
<dbReference type="GO" id="GO:0051536">
    <property type="term" value="F:iron-sulfur cluster binding"/>
    <property type="evidence" value="ECO:0007669"/>
    <property type="project" value="UniProtKB-KW"/>
</dbReference>
<organism evidence="5 6">
    <name type="scientific">Desulfoscipio geothermicus DSM 3669</name>
    <dbReference type="NCBI Taxonomy" id="1121426"/>
    <lineage>
        <taxon>Bacteria</taxon>
        <taxon>Bacillati</taxon>
        <taxon>Bacillota</taxon>
        <taxon>Clostridia</taxon>
        <taxon>Eubacteriales</taxon>
        <taxon>Desulfallaceae</taxon>
        <taxon>Desulfoscipio</taxon>
    </lineage>
</organism>
<dbReference type="CDD" id="cd19100">
    <property type="entry name" value="AKR_unchar"/>
    <property type="match status" value="1"/>
</dbReference>
<dbReference type="InterPro" id="IPR053135">
    <property type="entry name" value="AKR2_Oxidoreductase"/>
</dbReference>
<dbReference type="EMBL" id="FOYM01000029">
    <property type="protein sequence ID" value="SFR13924.1"/>
    <property type="molecule type" value="Genomic_DNA"/>
</dbReference>